<dbReference type="eggNOG" id="ENOG5034012">
    <property type="taxonomic scope" value="Bacteria"/>
</dbReference>
<keyword evidence="1" id="KW-0472">Membrane</keyword>
<organism evidence="2 3">
    <name type="scientific">Legionella drancourtii LLAP12</name>
    <dbReference type="NCBI Taxonomy" id="658187"/>
    <lineage>
        <taxon>Bacteria</taxon>
        <taxon>Pseudomonadati</taxon>
        <taxon>Pseudomonadota</taxon>
        <taxon>Gammaproteobacteria</taxon>
        <taxon>Legionellales</taxon>
        <taxon>Legionellaceae</taxon>
        <taxon>Legionella</taxon>
    </lineage>
</organism>
<name>G9ETW3_9GAMM</name>
<feature type="transmembrane region" description="Helical" evidence="1">
    <location>
        <begin position="228"/>
        <end position="257"/>
    </location>
</feature>
<keyword evidence="1" id="KW-0812">Transmembrane</keyword>
<feature type="transmembrane region" description="Helical" evidence="1">
    <location>
        <begin position="199"/>
        <end position="222"/>
    </location>
</feature>
<feature type="transmembrane region" description="Helical" evidence="1">
    <location>
        <begin position="407"/>
        <end position="430"/>
    </location>
</feature>
<feature type="transmembrane region" description="Helical" evidence="1">
    <location>
        <begin position="335"/>
        <end position="354"/>
    </location>
</feature>
<proteinExistence type="predicted"/>
<evidence type="ECO:0000313" key="2">
    <source>
        <dbReference type="EMBL" id="EHL29314.1"/>
    </source>
</evidence>
<dbReference type="Proteomes" id="UP000002770">
    <property type="component" value="Unassembled WGS sequence"/>
</dbReference>
<feature type="transmembrane region" description="Helical" evidence="1">
    <location>
        <begin position="45"/>
        <end position="64"/>
    </location>
</feature>
<feature type="transmembrane region" description="Helical" evidence="1">
    <location>
        <begin position="21"/>
        <end position="39"/>
    </location>
</feature>
<protein>
    <submittedName>
        <fullName evidence="2">Uncharacterized protein</fullName>
    </submittedName>
</protein>
<accession>G9ETW3</accession>
<keyword evidence="3" id="KW-1185">Reference proteome</keyword>
<dbReference type="AlphaFoldDB" id="G9ETW3"/>
<gene>
    <name evidence="2" type="ORF">LDG_8749</name>
</gene>
<dbReference type="InParanoid" id="G9ETW3"/>
<dbReference type="HOGENOM" id="CLU_376803_0_0_6"/>
<sequence>MGKYTTMNTKNIPINPKKIPYYISLTLLTAGASLILGFLSFGGMFALLPVLPLAFAAFGLSVAYEGEIYLQNIKGALGKLFRHNYLKNHLAREYLLENFPLNTTSSDCPQFFKDYEKQLKLLTLFAHKNLNKKSKKQKKQIEKTLNDMEKWFALQLFPHAKQQEGKQAVYGEELTIWLAKAERQQTKWQERLAKRRSTFHLVASFSTLSALFMGLGTTYLVVEAFSVIPWIAAIPFASWPLIIVPMALIAGAAYGLLTYNTVTDLINNDTLNKWYKKIRTNLSQELSVRNVFIASMAVALVGLAIALTICTAGTWWTIASSARPLFDWMSKIPSVVMGVINPMITGLSAIFFNVQNTAESLEMLEEMTNPAANKPNLLQRMYQTINKGINHLHATENWLQILNPFRLLLKLVMTPLRVLLFIGHLVSIALTADRVPGIPQIWAALIAFISEGFEDVHYFTGHSPAHELGHEHYKQEHTDELKTLIQERLDAHAGHSHDADIPTKILKSIAIPAYVLAAAWDYFASKLNKSTATADGKQQPRQLTFNHAWHKQRGNEAVVDAHLSTLAEKQPSAHWQIEHTLSLLQKYEQKHLNKVILGNSIAEEKKQELRKLQQKIREIAPESLAEVLTAAKANPVFNQHRLFAEQGEPTRTQIFLDELPERVLAAKCDVIGLI</sequence>
<feature type="transmembrane region" description="Helical" evidence="1">
    <location>
        <begin position="291"/>
        <end position="315"/>
    </location>
</feature>
<dbReference type="EMBL" id="JH413848">
    <property type="protein sequence ID" value="EHL29314.1"/>
    <property type="molecule type" value="Genomic_DNA"/>
</dbReference>
<evidence type="ECO:0000256" key="1">
    <source>
        <dbReference type="SAM" id="Phobius"/>
    </source>
</evidence>
<keyword evidence="1" id="KW-1133">Transmembrane helix</keyword>
<reference evidence="2 3" key="1">
    <citation type="journal article" date="2011" name="BMC Genomics">
        <title>Insight into cross-talk between intra-amoebal pathogens.</title>
        <authorList>
            <person name="Gimenez G."/>
            <person name="Bertelli C."/>
            <person name="Moliner C."/>
            <person name="Robert C."/>
            <person name="Raoult D."/>
            <person name="Fournier P.E."/>
            <person name="Greub G."/>
        </authorList>
    </citation>
    <scope>NUCLEOTIDE SEQUENCE [LARGE SCALE GENOMIC DNA]</scope>
    <source>
        <strain evidence="2 3">LLAP12</strain>
    </source>
</reference>
<evidence type="ECO:0000313" key="3">
    <source>
        <dbReference type="Proteomes" id="UP000002770"/>
    </source>
</evidence>